<keyword evidence="2" id="KW-0238">DNA-binding</keyword>
<proteinExistence type="predicted"/>
<dbReference type="SUPFAM" id="SSF46894">
    <property type="entry name" value="C-terminal effector domain of the bipartite response regulators"/>
    <property type="match status" value="1"/>
</dbReference>
<gene>
    <name evidence="5" type="ORF">AB5J51_12045</name>
</gene>
<evidence type="ECO:0000256" key="1">
    <source>
        <dbReference type="ARBA" id="ARBA00023015"/>
    </source>
</evidence>
<dbReference type="Gene3D" id="1.10.10.10">
    <property type="entry name" value="Winged helix-like DNA-binding domain superfamily/Winged helix DNA-binding domain"/>
    <property type="match status" value="1"/>
</dbReference>
<dbReference type="CDD" id="cd06170">
    <property type="entry name" value="LuxR_C_like"/>
    <property type="match status" value="1"/>
</dbReference>
<feature type="domain" description="HTH luxR-type" evidence="4">
    <location>
        <begin position="363"/>
        <end position="428"/>
    </location>
</feature>
<accession>A0AB39Y0V3</accession>
<keyword evidence="1" id="KW-0805">Transcription regulation</keyword>
<dbReference type="SMART" id="SM00421">
    <property type="entry name" value="HTH_LUXR"/>
    <property type="match status" value="1"/>
</dbReference>
<dbReference type="AlphaFoldDB" id="A0AB39Y0V3"/>
<evidence type="ECO:0000313" key="5">
    <source>
        <dbReference type="EMBL" id="XDV63617.1"/>
    </source>
</evidence>
<reference evidence="5" key="1">
    <citation type="submission" date="2024-08" db="EMBL/GenBank/DDBJ databases">
        <authorList>
            <person name="Yu S.T."/>
        </authorList>
    </citation>
    <scope>NUCLEOTIDE SEQUENCE</scope>
    <source>
        <strain evidence="5">R33</strain>
    </source>
</reference>
<dbReference type="InterPro" id="IPR036388">
    <property type="entry name" value="WH-like_DNA-bd_sf"/>
</dbReference>
<dbReference type="PANTHER" id="PTHR44688">
    <property type="entry name" value="DNA-BINDING TRANSCRIPTIONAL ACTIVATOR DEVR_DOSR"/>
    <property type="match status" value="1"/>
</dbReference>
<dbReference type="GO" id="GO:0003677">
    <property type="term" value="F:DNA binding"/>
    <property type="evidence" value="ECO:0007669"/>
    <property type="project" value="UniProtKB-KW"/>
</dbReference>
<dbReference type="PROSITE" id="PS50043">
    <property type="entry name" value="HTH_LUXR_2"/>
    <property type="match status" value="1"/>
</dbReference>
<dbReference type="PANTHER" id="PTHR44688:SF16">
    <property type="entry name" value="DNA-BINDING TRANSCRIPTIONAL ACTIVATOR DEVR_DOSR"/>
    <property type="match status" value="1"/>
</dbReference>
<dbReference type="EMBL" id="CP165727">
    <property type="protein sequence ID" value="XDV63617.1"/>
    <property type="molecule type" value="Genomic_DNA"/>
</dbReference>
<sequence>MLDSLIRLQTPPVFSVMRTCESDSCETVRLSELSFSAWSRGELVEAIRLAAVAARTNPACADNCVGPAMVWYSVLLVRVRELASGARVLAGVEELTARAEETGGLVAASLICAAELAFTRGDVDSAADLAGRGVHRAQQADLNSLLPDAHTMLALSALRQGNMSVSLDFVDQLRQDALLGRTVDRPSQCAWAAAQFLEVQGGAKSAAHLIAGIITDDQLILELLASQPAAAAWLVRTARKLGDESLAERVASEAAGLAARNRGLRSIEAAAVHADGLLEEDPERVIAAAEAHLDLWAGASAYEDAGTLLSELDQERDRAVEILERAVDGYARSAAPRDARRVVSKLRSLGVRRGRYPQYAGQDGVSAGSLTVTEAAVAELVSQGFTNSQVGEHLFISGHTVAFHLKKIFRKMNVASRVELTRTWSRISSAAPELAQVG</sequence>
<dbReference type="PRINTS" id="PR00038">
    <property type="entry name" value="HTHLUXR"/>
</dbReference>
<dbReference type="RefSeq" id="WP_369777686.1">
    <property type="nucleotide sequence ID" value="NZ_CP165727.1"/>
</dbReference>
<evidence type="ECO:0000256" key="2">
    <source>
        <dbReference type="ARBA" id="ARBA00023125"/>
    </source>
</evidence>
<evidence type="ECO:0000256" key="3">
    <source>
        <dbReference type="ARBA" id="ARBA00023163"/>
    </source>
</evidence>
<dbReference type="InterPro" id="IPR000792">
    <property type="entry name" value="Tscrpt_reg_LuxR_C"/>
</dbReference>
<name>A0AB39Y0V3_9ACTN</name>
<dbReference type="GO" id="GO:0006355">
    <property type="term" value="P:regulation of DNA-templated transcription"/>
    <property type="evidence" value="ECO:0007669"/>
    <property type="project" value="InterPro"/>
</dbReference>
<dbReference type="InterPro" id="IPR016032">
    <property type="entry name" value="Sig_transdc_resp-reg_C-effctor"/>
</dbReference>
<organism evidence="5">
    <name type="scientific">Streptomyces sp. R33</name>
    <dbReference type="NCBI Taxonomy" id="3238629"/>
    <lineage>
        <taxon>Bacteria</taxon>
        <taxon>Bacillati</taxon>
        <taxon>Actinomycetota</taxon>
        <taxon>Actinomycetes</taxon>
        <taxon>Kitasatosporales</taxon>
        <taxon>Streptomycetaceae</taxon>
        <taxon>Streptomyces</taxon>
    </lineage>
</organism>
<protein>
    <submittedName>
        <fullName evidence="5">LuxR C-terminal-related transcriptional regulator</fullName>
    </submittedName>
</protein>
<keyword evidence="3" id="KW-0804">Transcription</keyword>
<evidence type="ECO:0000259" key="4">
    <source>
        <dbReference type="PROSITE" id="PS50043"/>
    </source>
</evidence>
<dbReference type="Pfam" id="PF00196">
    <property type="entry name" value="GerE"/>
    <property type="match status" value="1"/>
</dbReference>